<name>A0A1G2AAW5_9BACT</name>
<reference evidence="11 12" key="1">
    <citation type="journal article" date="2016" name="Nat. Commun.">
        <title>Thousands of microbial genomes shed light on interconnected biogeochemical processes in an aquifer system.</title>
        <authorList>
            <person name="Anantharaman K."/>
            <person name="Brown C.T."/>
            <person name="Hug L.A."/>
            <person name="Sharon I."/>
            <person name="Castelle C.J."/>
            <person name="Probst A.J."/>
            <person name="Thomas B.C."/>
            <person name="Singh A."/>
            <person name="Wilkins M.J."/>
            <person name="Karaoz U."/>
            <person name="Brodie E.L."/>
            <person name="Williams K.H."/>
            <person name="Hubbard S.S."/>
            <person name="Banfield J.F."/>
        </authorList>
    </citation>
    <scope>NUCLEOTIDE SEQUENCE [LARGE SCALE GENOMIC DNA]</scope>
</reference>
<protein>
    <recommendedName>
        <fullName evidence="10">Peptidase S11 D-alanyl-D-alanine carboxypeptidase A N-terminal domain-containing protein</fullName>
    </recommendedName>
</protein>
<dbReference type="GO" id="GO:0009252">
    <property type="term" value="P:peptidoglycan biosynthetic process"/>
    <property type="evidence" value="ECO:0007669"/>
    <property type="project" value="UniProtKB-KW"/>
</dbReference>
<evidence type="ECO:0000313" key="12">
    <source>
        <dbReference type="Proteomes" id="UP000178315"/>
    </source>
</evidence>
<evidence type="ECO:0000256" key="7">
    <source>
        <dbReference type="PIRSR" id="PIRSR618044-1"/>
    </source>
</evidence>
<gene>
    <name evidence="11" type="ORF">A3H61_02215</name>
</gene>
<evidence type="ECO:0000256" key="8">
    <source>
        <dbReference type="PIRSR" id="PIRSR618044-2"/>
    </source>
</evidence>
<evidence type="ECO:0000313" key="11">
    <source>
        <dbReference type="EMBL" id="OGY73972.1"/>
    </source>
</evidence>
<accession>A0A1G2AAW5</accession>
<evidence type="ECO:0000256" key="3">
    <source>
        <dbReference type="ARBA" id="ARBA00022801"/>
    </source>
</evidence>
<keyword evidence="6" id="KW-0961">Cell wall biogenesis/degradation</keyword>
<dbReference type="GO" id="GO:0071555">
    <property type="term" value="P:cell wall organization"/>
    <property type="evidence" value="ECO:0007669"/>
    <property type="project" value="UniProtKB-KW"/>
</dbReference>
<sequence length="291" mass="31939">MLTKILLTLFISNFSLPQGQGAVYGARHFETPGFTKINTYAIEPILDAPSALALDGETGRVLFNKNGNQTRQIASITKLITSYIYLTVSGNNLAREITMEDGDARSGGQSHIYRGEIATARDFLHLTLVSSDNSAAISLARAGGFMDSYATETQKLATQLELKNTRLIEPSGLDSGNVSTAFEIALLAREIFKNEFLQTTTTKEGYSFYLLNGNKTKERRIITTNDLLTTDLFTITAGKTGHTDAAGYCLVFQAKNKNGKNIIVAILGAQTSEDRFQDAKSLAYWIFENFE</sequence>
<dbReference type="PRINTS" id="PR00725">
    <property type="entry name" value="DADACBPTASE1"/>
</dbReference>
<dbReference type="GO" id="GO:0006508">
    <property type="term" value="P:proteolysis"/>
    <property type="evidence" value="ECO:0007669"/>
    <property type="project" value="InterPro"/>
</dbReference>
<comment type="caution">
    <text evidence="11">The sequence shown here is derived from an EMBL/GenBank/DDBJ whole genome shotgun (WGS) entry which is preliminary data.</text>
</comment>
<evidence type="ECO:0000256" key="2">
    <source>
        <dbReference type="ARBA" id="ARBA00022729"/>
    </source>
</evidence>
<feature type="active site" evidence="7">
    <location>
        <position position="131"/>
    </location>
</feature>
<evidence type="ECO:0000256" key="5">
    <source>
        <dbReference type="ARBA" id="ARBA00022984"/>
    </source>
</evidence>
<keyword evidence="2" id="KW-0732">Signal</keyword>
<proteinExistence type="inferred from homology"/>
<dbReference type="AlphaFoldDB" id="A0A1G2AAW5"/>
<feature type="domain" description="Peptidase S11 D-alanyl-D-alanine carboxypeptidase A N-terminal" evidence="10">
    <location>
        <begin position="43"/>
        <end position="271"/>
    </location>
</feature>
<dbReference type="GO" id="GO:0008360">
    <property type="term" value="P:regulation of cell shape"/>
    <property type="evidence" value="ECO:0007669"/>
    <property type="project" value="UniProtKB-KW"/>
</dbReference>
<keyword evidence="4" id="KW-0133">Cell shape</keyword>
<dbReference type="EMBL" id="MHJU01000005">
    <property type="protein sequence ID" value="OGY73972.1"/>
    <property type="molecule type" value="Genomic_DNA"/>
</dbReference>
<evidence type="ECO:0000256" key="4">
    <source>
        <dbReference type="ARBA" id="ARBA00022960"/>
    </source>
</evidence>
<evidence type="ECO:0000256" key="1">
    <source>
        <dbReference type="ARBA" id="ARBA00007164"/>
    </source>
</evidence>
<dbReference type="GO" id="GO:0009002">
    <property type="term" value="F:serine-type D-Ala-D-Ala carboxypeptidase activity"/>
    <property type="evidence" value="ECO:0007669"/>
    <property type="project" value="InterPro"/>
</dbReference>
<dbReference type="SUPFAM" id="SSF56601">
    <property type="entry name" value="beta-lactamase/transpeptidase-like"/>
    <property type="match status" value="1"/>
</dbReference>
<feature type="active site" description="Proton acceptor" evidence="7">
    <location>
        <position position="78"/>
    </location>
</feature>
<evidence type="ECO:0000259" key="10">
    <source>
        <dbReference type="Pfam" id="PF00768"/>
    </source>
</evidence>
<feature type="binding site" evidence="8">
    <location>
        <position position="239"/>
    </location>
    <ligand>
        <name>substrate</name>
    </ligand>
</feature>
<dbReference type="Gene3D" id="3.40.710.10">
    <property type="entry name" value="DD-peptidase/beta-lactamase superfamily"/>
    <property type="match status" value="1"/>
</dbReference>
<feature type="active site" description="Acyl-ester intermediate" evidence="7">
    <location>
        <position position="75"/>
    </location>
</feature>
<dbReference type="InterPro" id="IPR001967">
    <property type="entry name" value="Peptidase_S11_N"/>
</dbReference>
<dbReference type="InterPro" id="IPR012338">
    <property type="entry name" value="Beta-lactam/transpept-like"/>
</dbReference>
<dbReference type="InterPro" id="IPR018044">
    <property type="entry name" value="Peptidase_S11"/>
</dbReference>
<keyword evidence="3" id="KW-0378">Hydrolase</keyword>
<dbReference type="PANTHER" id="PTHR21581">
    <property type="entry name" value="D-ALANYL-D-ALANINE CARBOXYPEPTIDASE"/>
    <property type="match status" value="1"/>
</dbReference>
<dbReference type="Pfam" id="PF00768">
    <property type="entry name" value="Peptidase_S11"/>
    <property type="match status" value="1"/>
</dbReference>
<evidence type="ECO:0000256" key="6">
    <source>
        <dbReference type="ARBA" id="ARBA00023316"/>
    </source>
</evidence>
<dbReference type="PANTHER" id="PTHR21581:SF6">
    <property type="entry name" value="TRAFFICKING PROTEIN PARTICLE COMPLEX SUBUNIT 12"/>
    <property type="match status" value="1"/>
</dbReference>
<comment type="similarity">
    <text evidence="1 9">Belongs to the peptidase S11 family.</text>
</comment>
<keyword evidence="5" id="KW-0573">Peptidoglycan synthesis</keyword>
<dbReference type="Proteomes" id="UP000178315">
    <property type="component" value="Unassembled WGS sequence"/>
</dbReference>
<evidence type="ECO:0000256" key="9">
    <source>
        <dbReference type="RuleBase" id="RU004016"/>
    </source>
</evidence>
<organism evidence="11 12">
    <name type="scientific">Candidatus Jacksonbacteria bacterium RIFCSPLOWO2_02_FULL_44_20</name>
    <dbReference type="NCBI Taxonomy" id="1798460"/>
    <lineage>
        <taxon>Bacteria</taxon>
        <taxon>Candidatus Jacksoniibacteriota</taxon>
    </lineage>
</organism>